<evidence type="ECO:0000313" key="3">
    <source>
        <dbReference type="Proteomes" id="UP000055019"/>
    </source>
</evidence>
<evidence type="ECO:0000256" key="1">
    <source>
        <dbReference type="SAM" id="Phobius"/>
    </source>
</evidence>
<feature type="transmembrane region" description="Helical" evidence="1">
    <location>
        <begin position="16"/>
        <end position="35"/>
    </location>
</feature>
<keyword evidence="1" id="KW-0812">Transmembrane</keyword>
<keyword evidence="3" id="KW-1185">Reference proteome</keyword>
<name>A0A158KU29_9BURK</name>
<keyword evidence="1" id="KW-0472">Membrane</keyword>
<gene>
    <name evidence="2" type="ORF">AWB74_07009</name>
</gene>
<evidence type="ECO:0000313" key="2">
    <source>
        <dbReference type="EMBL" id="SAL84652.1"/>
    </source>
</evidence>
<organism evidence="2 3">
    <name type="scientific">Caballeronia arvi</name>
    <dbReference type="NCBI Taxonomy" id="1777135"/>
    <lineage>
        <taxon>Bacteria</taxon>
        <taxon>Pseudomonadati</taxon>
        <taxon>Pseudomonadota</taxon>
        <taxon>Betaproteobacteria</taxon>
        <taxon>Burkholderiales</taxon>
        <taxon>Burkholderiaceae</taxon>
        <taxon>Caballeronia</taxon>
    </lineage>
</organism>
<sequence>MTLLDTIVQLDWNRAARMWVFIAGALAACEAAYLFHRAFIAYRKGADDVR</sequence>
<accession>A0A158KU29</accession>
<dbReference type="AlphaFoldDB" id="A0A158KU29"/>
<dbReference type="Proteomes" id="UP000055019">
    <property type="component" value="Unassembled WGS sequence"/>
</dbReference>
<reference evidence="2" key="1">
    <citation type="submission" date="2016-01" db="EMBL/GenBank/DDBJ databases">
        <authorList>
            <person name="Peeters C."/>
        </authorList>
    </citation>
    <scope>NUCLEOTIDE SEQUENCE [LARGE SCALE GENOMIC DNA]</scope>
    <source>
        <strain evidence="2">LMG 29317</strain>
    </source>
</reference>
<dbReference type="EMBL" id="FCOM02000054">
    <property type="protein sequence ID" value="SAL84652.1"/>
    <property type="molecule type" value="Genomic_DNA"/>
</dbReference>
<keyword evidence="1" id="KW-1133">Transmembrane helix</keyword>
<dbReference type="RefSeq" id="WP_160110346.1">
    <property type="nucleotide sequence ID" value="NZ_FCOM02000054.1"/>
</dbReference>
<comment type="caution">
    <text evidence="2">The sequence shown here is derived from an EMBL/GenBank/DDBJ whole genome shotgun (WGS) entry which is preliminary data.</text>
</comment>
<proteinExistence type="predicted"/>
<protein>
    <submittedName>
        <fullName evidence="2">Uncharacterized protein</fullName>
    </submittedName>
</protein>